<evidence type="ECO:0000313" key="4">
    <source>
        <dbReference type="Proteomes" id="UP001497516"/>
    </source>
</evidence>
<dbReference type="AlphaFoldDB" id="A0AAV2FQQ1"/>
<keyword evidence="2" id="KW-0012">Acyltransferase</keyword>
<gene>
    <name evidence="3" type="ORF">LTRI10_LOCUS40073</name>
</gene>
<dbReference type="GO" id="GO:0016747">
    <property type="term" value="F:acyltransferase activity, transferring groups other than amino-acyl groups"/>
    <property type="evidence" value="ECO:0007669"/>
    <property type="project" value="UniProtKB-ARBA"/>
</dbReference>
<dbReference type="Proteomes" id="UP001497516">
    <property type="component" value="Chromosome 7"/>
</dbReference>
<accession>A0AAV2FQQ1</accession>
<evidence type="ECO:0000313" key="3">
    <source>
        <dbReference type="EMBL" id="CAL1399908.1"/>
    </source>
</evidence>
<evidence type="ECO:0000256" key="1">
    <source>
        <dbReference type="ARBA" id="ARBA00022679"/>
    </source>
</evidence>
<proteinExistence type="predicted"/>
<dbReference type="InterPro" id="IPR023213">
    <property type="entry name" value="CAT-like_dom_sf"/>
</dbReference>
<reference evidence="3 4" key="1">
    <citation type="submission" date="2024-04" db="EMBL/GenBank/DDBJ databases">
        <authorList>
            <person name="Fracassetti M."/>
        </authorList>
    </citation>
    <scope>NUCLEOTIDE SEQUENCE [LARGE SCALE GENOMIC DNA]</scope>
</reference>
<dbReference type="EMBL" id="OZ034820">
    <property type="protein sequence ID" value="CAL1399908.1"/>
    <property type="molecule type" value="Genomic_DNA"/>
</dbReference>
<dbReference type="PANTHER" id="PTHR31625">
    <property type="match status" value="1"/>
</dbReference>
<evidence type="ECO:0000256" key="2">
    <source>
        <dbReference type="ARBA" id="ARBA00023315"/>
    </source>
</evidence>
<protein>
    <submittedName>
        <fullName evidence="3">Uncharacterized protein</fullName>
    </submittedName>
</protein>
<sequence>MASADSLNPVTQVQLELCHIPPALPPSDDILTFPLTVFDLYWFRTPPVERLFFYPLPPRNSTLDFFTYVLLPSLKLSLSATLSHFLPLAATLTWPVDSPKPFLLYAPSSSAVGGVPLTVSQSAADFHHLASDVSQIRSADLSRPFVPVLPSTDSSAAVVALQITLFPGQGFCVGMTCHHAVLDGKSASLFFKAWAHSSKFPTAALPQELTPFLDRSFVVHDPDDMGRAYLDCRAQPGNPDRRSLKLPRFTFAPELVRATFLLSRERLQTLRQRAMMTKTTTSSSRKMTRLSSFVLTFAHSIVCIVKAKRLSAEGVVHVGFMADARGRLRPSLPANYLGNCLIGKSALMEVKPLLEEEEEEGGGMGFAVERISGMIDELEEEGGRRLTEIPSTFDGKMEASRGVFIGVAGSPRFGLYEADFGWGKPKHVEVTSAASISMAECRDGSNGIEVGLALIADQMDFFSSSFAG</sequence>
<dbReference type="Gene3D" id="3.30.559.10">
    <property type="entry name" value="Chloramphenicol acetyltransferase-like domain"/>
    <property type="match status" value="2"/>
</dbReference>
<organism evidence="3 4">
    <name type="scientific">Linum trigynum</name>
    <dbReference type="NCBI Taxonomy" id="586398"/>
    <lineage>
        <taxon>Eukaryota</taxon>
        <taxon>Viridiplantae</taxon>
        <taxon>Streptophyta</taxon>
        <taxon>Embryophyta</taxon>
        <taxon>Tracheophyta</taxon>
        <taxon>Spermatophyta</taxon>
        <taxon>Magnoliopsida</taxon>
        <taxon>eudicotyledons</taxon>
        <taxon>Gunneridae</taxon>
        <taxon>Pentapetalae</taxon>
        <taxon>rosids</taxon>
        <taxon>fabids</taxon>
        <taxon>Malpighiales</taxon>
        <taxon>Linaceae</taxon>
        <taxon>Linum</taxon>
    </lineage>
</organism>
<dbReference type="InterPro" id="IPR051504">
    <property type="entry name" value="Plant_metabolite_acyltrans"/>
</dbReference>
<name>A0AAV2FQQ1_9ROSI</name>
<keyword evidence="1" id="KW-0808">Transferase</keyword>
<keyword evidence="4" id="KW-1185">Reference proteome</keyword>
<dbReference type="Pfam" id="PF02458">
    <property type="entry name" value="Transferase"/>
    <property type="match status" value="1"/>
</dbReference>